<feature type="domain" description="Prolamin-like" evidence="2">
    <location>
        <begin position="180"/>
        <end position="214"/>
    </location>
</feature>
<dbReference type="OrthoDB" id="1887119at2759"/>
<protein>
    <recommendedName>
        <fullName evidence="2">Prolamin-like domain-containing protein</fullName>
    </recommendedName>
</protein>
<sequence>MFASMAVLKKIQFLAKKYYKYPPIYLLTSASHKNSALMALKITELSPLPEAIPPSGPFPGETGQCWSSLANIPGCLAEIYGSVASGQLSLIGPACCEAIVETTANCLSELIPFNPVFPTLLHNSCAKSGAAVPPTEAIDHVSLNELYASELSPVLQPGKEDIQQCWSHLANARGGRIGSFGLACCEAITKISDSCWTELFPFNPFFPSMLKNYCASSGGAEPSPHGIGQTIWTKLSPPVPLPFPGLPPGQSGPVIERCWSPLTTIEGCIADIYGSLSNSNFGAISPACCKAISQVDDNCWPKMFPFNPLFSPLLKSICASIGTGIAPAPKGI</sequence>
<dbReference type="InterPro" id="IPR008502">
    <property type="entry name" value="Prolamin-like"/>
</dbReference>
<dbReference type="EMBL" id="RXIC02000024">
    <property type="protein sequence ID" value="KAB1208944.1"/>
    <property type="molecule type" value="Genomic_DNA"/>
</dbReference>
<gene>
    <name evidence="3" type="ORF">CJ030_MR6G001697</name>
</gene>
<dbReference type="GO" id="GO:0080155">
    <property type="term" value="P:regulation of double fertilization forming a zygote and endosperm"/>
    <property type="evidence" value="ECO:0007669"/>
    <property type="project" value="TreeGrafter"/>
</dbReference>
<dbReference type="GO" id="GO:0005576">
    <property type="term" value="C:extracellular region"/>
    <property type="evidence" value="ECO:0007669"/>
    <property type="project" value="TreeGrafter"/>
</dbReference>
<organism evidence="3 4">
    <name type="scientific">Morella rubra</name>
    <name type="common">Chinese bayberry</name>
    <dbReference type="NCBI Taxonomy" id="262757"/>
    <lineage>
        <taxon>Eukaryota</taxon>
        <taxon>Viridiplantae</taxon>
        <taxon>Streptophyta</taxon>
        <taxon>Embryophyta</taxon>
        <taxon>Tracheophyta</taxon>
        <taxon>Spermatophyta</taxon>
        <taxon>Magnoliopsida</taxon>
        <taxon>eudicotyledons</taxon>
        <taxon>Gunneridae</taxon>
        <taxon>Pentapetalae</taxon>
        <taxon>rosids</taxon>
        <taxon>fabids</taxon>
        <taxon>Fagales</taxon>
        <taxon>Myricaceae</taxon>
        <taxon>Morella</taxon>
    </lineage>
</organism>
<dbReference type="GO" id="GO:2000008">
    <property type="term" value="P:regulation of protein localization to cell surface"/>
    <property type="evidence" value="ECO:0007669"/>
    <property type="project" value="TreeGrafter"/>
</dbReference>
<dbReference type="GO" id="GO:0031982">
    <property type="term" value="C:vesicle"/>
    <property type="evidence" value="ECO:0007669"/>
    <property type="project" value="TreeGrafter"/>
</dbReference>
<evidence type="ECO:0000313" key="3">
    <source>
        <dbReference type="EMBL" id="KAB1208944.1"/>
    </source>
</evidence>
<name>A0A6A1V7Z9_9ROSI</name>
<dbReference type="PANTHER" id="PTHR31181">
    <property type="entry name" value="EGG CELL-SECRETED PROTEIN 1.4"/>
    <property type="match status" value="1"/>
</dbReference>
<comment type="caution">
    <text evidence="3">The sequence shown here is derived from an EMBL/GenBank/DDBJ whole genome shotgun (WGS) entry which is preliminary data.</text>
</comment>
<dbReference type="Proteomes" id="UP000516437">
    <property type="component" value="Chromosome 6"/>
</dbReference>
<evidence type="ECO:0000256" key="1">
    <source>
        <dbReference type="ARBA" id="ARBA00022729"/>
    </source>
</evidence>
<dbReference type="Pfam" id="PF05617">
    <property type="entry name" value="Prolamin_like"/>
    <property type="match status" value="3"/>
</dbReference>
<keyword evidence="4" id="KW-1185">Reference proteome</keyword>
<dbReference type="GO" id="GO:0009567">
    <property type="term" value="P:double fertilization forming a zygote and endosperm"/>
    <property type="evidence" value="ECO:0007669"/>
    <property type="project" value="TreeGrafter"/>
</dbReference>
<feature type="domain" description="Prolamin-like" evidence="2">
    <location>
        <begin position="258"/>
        <end position="318"/>
    </location>
</feature>
<feature type="domain" description="Prolamin-like" evidence="2">
    <location>
        <begin position="64"/>
        <end position="125"/>
    </location>
</feature>
<evidence type="ECO:0000313" key="4">
    <source>
        <dbReference type="Proteomes" id="UP000516437"/>
    </source>
</evidence>
<reference evidence="3 4" key="1">
    <citation type="journal article" date="2019" name="Plant Biotechnol. J.">
        <title>The red bayberry genome and genetic basis of sex determination.</title>
        <authorList>
            <person name="Jia H.M."/>
            <person name="Jia H.J."/>
            <person name="Cai Q.L."/>
            <person name="Wang Y."/>
            <person name="Zhao H.B."/>
            <person name="Yang W.F."/>
            <person name="Wang G.Y."/>
            <person name="Li Y.H."/>
            <person name="Zhan D.L."/>
            <person name="Shen Y.T."/>
            <person name="Niu Q.F."/>
            <person name="Chang L."/>
            <person name="Qiu J."/>
            <person name="Zhao L."/>
            <person name="Xie H.B."/>
            <person name="Fu W.Y."/>
            <person name="Jin J."/>
            <person name="Li X.W."/>
            <person name="Jiao Y."/>
            <person name="Zhou C.C."/>
            <person name="Tu T."/>
            <person name="Chai C.Y."/>
            <person name="Gao J.L."/>
            <person name="Fan L.J."/>
            <person name="van de Weg E."/>
            <person name="Wang J.Y."/>
            <person name="Gao Z.S."/>
        </authorList>
    </citation>
    <scope>NUCLEOTIDE SEQUENCE [LARGE SCALE GENOMIC DNA]</scope>
    <source>
        <tissue evidence="3">Leaves</tissue>
    </source>
</reference>
<proteinExistence type="predicted"/>
<dbReference type="PANTHER" id="PTHR31181:SF67">
    <property type="entry name" value="PROLAMIN-LIKE PROTEIN (DUF1278)"/>
    <property type="match status" value="1"/>
</dbReference>
<evidence type="ECO:0000259" key="2">
    <source>
        <dbReference type="Pfam" id="PF05617"/>
    </source>
</evidence>
<dbReference type="AlphaFoldDB" id="A0A6A1V7Z9"/>
<accession>A0A6A1V7Z9</accession>
<keyword evidence="1" id="KW-0732">Signal</keyword>